<evidence type="ECO:0000313" key="2">
    <source>
        <dbReference type="Proteomes" id="UP000565521"/>
    </source>
</evidence>
<dbReference type="Proteomes" id="UP000565521">
    <property type="component" value="Unassembled WGS sequence"/>
</dbReference>
<accession>A0A7Y7PQ85</accession>
<dbReference type="RefSeq" id="WP_176908733.1">
    <property type="nucleotide sequence ID" value="NZ_JABKAU010000019.1"/>
</dbReference>
<dbReference type="InterPro" id="IPR034660">
    <property type="entry name" value="DinB/YfiT-like"/>
</dbReference>
<dbReference type="Gene3D" id="1.20.120.450">
    <property type="entry name" value="dinb family like domain"/>
    <property type="match status" value="1"/>
</dbReference>
<protein>
    <submittedName>
        <fullName evidence="1">DUF1569 domain-containing protein</fullName>
    </submittedName>
</protein>
<dbReference type="EMBL" id="JABKAU010000019">
    <property type="protein sequence ID" value="NVO31837.1"/>
    <property type="molecule type" value="Genomic_DNA"/>
</dbReference>
<dbReference type="Pfam" id="PF07606">
    <property type="entry name" value="DUF1569"/>
    <property type="match status" value="1"/>
</dbReference>
<keyword evidence="2" id="KW-1185">Reference proteome</keyword>
<comment type="caution">
    <text evidence="1">The sequence shown here is derived from an EMBL/GenBank/DDBJ whole genome shotgun (WGS) entry which is preliminary data.</text>
</comment>
<reference evidence="1 2" key="1">
    <citation type="submission" date="2020-05" db="EMBL/GenBank/DDBJ databases">
        <title>Hymenobacter terrestris sp. nov. and Hymenobacter lapidiphilus sp. nov., isolated from regoliths in Antarctica.</title>
        <authorList>
            <person name="Sedlacek I."/>
            <person name="Pantucek R."/>
            <person name="Zeman M."/>
            <person name="Holochova P."/>
            <person name="Kralova S."/>
            <person name="Stankova E."/>
            <person name="Sedo O."/>
            <person name="Micenkova L."/>
            <person name="Svec P."/>
            <person name="Gupta V."/>
            <person name="Sood U."/>
            <person name="Korpole U.S."/>
            <person name="Lal R."/>
        </authorList>
    </citation>
    <scope>NUCLEOTIDE SEQUENCE [LARGE SCALE GENOMIC DNA]</scope>
    <source>
        <strain evidence="1 2">P5342</strain>
    </source>
</reference>
<proteinExistence type="predicted"/>
<evidence type="ECO:0000313" key="1">
    <source>
        <dbReference type="EMBL" id="NVO31837.1"/>
    </source>
</evidence>
<organism evidence="1 2">
    <name type="scientific">Hymenobacter lapidiphilus</name>
    <dbReference type="NCBI Taxonomy" id="2608003"/>
    <lineage>
        <taxon>Bacteria</taxon>
        <taxon>Pseudomonadati</taxon>
        <taxon>Bacteroidota</taxon>
        <taxon>Cytophagia</taxon>
        <taxon>Cytophagales</taxon>
        <taxon>Hymenobacteraceae</taxon>
        <taxon>Hymenobacter</taxon>
    </lineage>
</organism>
<name>A0A7Y7PQ85_9BACT</name>
<sequence length="169" mass="18818">MTPFPYTEDETTRFLRREVPALLAGLASAQVPTWGQLTPQHMVEHLAGAMRLSMGRYNLPAPPASPALDLMQTRLQANAPFPPGVRNPRMAATPGPLRHASLTAATTELLLTIDEFFDHYARQPAATAVHPMFGPLDFGQWRVFHFKHFSHHFFQFGLLPTNLLPRPAG</sequence>
<dbReference type="AlphaFoldDB" id="A0A7Y7PQ85"/>
<dbReference type="InterPro" id="IPR011463">
    <property type="entry name" value="DUF1569"/>
</dbReference>
<gene>
    <name evidence="1" type="ORF">HW554_11495</name>
</gene>